<sequence length="129" mass="14126">MEKVSHYQRLKALFTPASQLAEVKPSQMNTASPSAEPSQLTQTMPALAIARGLDQALSQGDPIYLTVSRKNGPLLTKDILFGTVKHIDNHKERIVFAEALNPVTHLIALDRIQAIKAVGKENLKSLSSR</sequence>
<dbReference type="AlphaFoldDB" id="A0A0X8FAG9"/>
<organism evidence="1 3">
    <name type="scientific">Aerococcus sanguinicola</name>
    <dbReference type="NCBI Taxonomy" id="119206"/>
    <lineage>
        <taxon>Bacteria</taxon>
        <taxon>Bacillati</taxon>
        <taxon>Bacillota</taxon>
        <taxon>Bacilli</taxon>
        <taxon>Lactobacillales</taxon>
        <taxon>Aerococcaceae</taxon>
        <taxon>Aerococcus</taxon>
    </lineage>
</organism>
<dbReference type="OrthoDB" id="2135935at2"/>
<name>A0A0X8FAG9_9LACT</name>
<keyword evidence="3" id="KW-1185">Reference proteome</keyword>
<dbReference type="Proteomes" id="UP000234239">
    <property type="component" value="Unassembled WGS sequence"/>
</dbReference>
<protein>
    <recommendedName>
        <fullName evidence="5">YolD-like family protein</fullName>
    </recommendedName>
</protein>
<reference evidence="1 3" key="1">
    <citation type="journal article" date="2016" name="Genome Announc.">
        <title>Complete Genome Sequences of Aerococcus christensenii CCUG 28831T, Aerococcus sanguinicola CCUG 43001T, Aerococcus urinae CCUG 36881T, Aerococcus urinaeequi CCUG 28094T, Aerococcus urinaehominis CCUG 42038 BT, and Aerococcus viridans CCUG 4311T.</title>
        <authorList>
            <person name="Carkaci D."/>
            <person name="Dargis R."/>
            <person name="Nielsen X.C."/>
            <person name="Skovgaard O."/>
            <person name="Fuursted K."/>
            <person name="Christensen J.J."/>
        </authorList>
    </citation>
    <scope>NUCLEOTIDE SEQUENCE [LARGE SCALE GENOMIC DNA]</scope>
    <source>
        <strain evidence="1 3">CCUG43001</strain>
    </source>
</reference>
<dbReference type="GeneID" id="92902818"/>
<dbReference type="EMBL" id="PKGY01000003">
    <property type="protein sequence ID" value="PKZ21689.1"/>
    <property type="molecule type" value="Genomic_DNA"/>
</dbReference>
<evidence type="ECO:0008006" key="5">
    <source>
        <dbReference type="Google" id="ProtNLM"/>
    </source>
</evidence>
<dbReference type="RefSeq" id="WP_067972313.1">
    <property type="nucleotide sequence ID" value="NZ_CAJHKM010000006.1"/>
</dbReference>
<gene>
    <name evidence="1" type="ORF">AWM72_01870</name>
    <name evidence="2" type="ORF">CYJ28_07230</name>
</gene>
<evidence type="ECO:0000313" key="3">
    <source>
        <dbReference type="Proteomes" id="UP000069912"/>
    </source>
</evidence>
<evidence type="ECO:0000313" key="1">
    <source>
        <dbReference type="EMBL" id="AMB93583.1"/>
    </source>
</evidence>
<evidence type="ECO:0000313" key="2">
    <source>
        <dbReference type="EMBL" id="PKZ21689.1"/>
    </source>
</evidence>
<reference evidence="2 4" key="3">
    <citation type="submission" date="2017-12" db="EMBL/GenBank/DDBJ databases">
        <title>Phylogenetic diversity of female urinary microbiome.</title>
        <authorList>
            <person name="Thomas-White K."/>
            <person name="Wolfe A.J."/>
        </authorList>
    </citation>
    <scope>NUCLEOTIDE SEQUENCE [LARGE SCALE GENOMIC DNA]</scope>
    <source>
        <strain evidence="2 4">UMB0139</strain>
    </source>
</reference>
<evidence type="ECO:0000313" key="4">
    <source>
        <dbReference type="Proteomes" id="UP000234239"/>
    </source>
</evidence>
<proteinExistence type="predicted"/>
<dbReference type="KEGG" id="asan:AWM72_01870"/>
<accession>A0A0X8FAG9</accession>
<dbReference type="EMBL" id="CP014160">
    <property type="protein sequence ID" value="AMB93583.1"/>
    <property type="molecule type" value="Genomic_DNA"/>
</dbReference>
<reference evidence="3" key="2">
    <citation type="submission" date="2016-01" db="EMBL/GenBank/DDBJ databases">
        <title>Six Aerococcus type strain genome sequencing and assembly using PacBio and Illumina Hiseq.</title>
        <authorList>
            <person name="Carkaci D."/>
            <person name="Dargis R."/>
            <person name="Nielsen X.C."/>
            <person name="Skovgaard O."/>
            <person name="Fuursted K."/>
            <person name="Christensen J.J."/>
        </authorList>
    </citation>
    <scope>NUCLEOTIDE SEQUENCE [LARGE SCALE GENOMIC DNA]</scope>
    <source>
        <strain evidence="3">CCUG43001</strain>
    </source>
</reference>
<dbReference type="Proteomes" id="UP000069912">
    <property type="component" value="Chromosome"/>
</dbReference>